<dbReference type="GO" id="GO:0006351">
    <property type="term" value="P:DNA-templated transcription"/>
    <property type="evidence" value="ECO:0007669"/>
    <property type="project" value="InterPro"/>
</dbReference>
<dbReference type="CDD" id="cd12148">
    <property type="entry name" value="fungal_TF_MHR"/>
    <property type="match status" value="1"/>
</dbReference>
<gene>
    <name evidence="8" type="primary">PUT3</name>
</gene>
<dbReference type="GO" id="GO:0008270">
    <property type="term" value="F:zinc ion binding"/>
    <property type="evidence" value="ECO:0007669"/>
    <property type="project" value="InterPro"/>
</dbReference>
<accession>A0A0C7KFF2</accession>
<dbReference type="GO" id="GO:0005634">
    <property type="term" value="C:nucleus"/>
    <property type="evidence" value="ECO:0007669"/>
    <property type="project" value="UniProtKB-SubCell"/>
</dbReference>
<evidence type="ECO:0000259" key="7">
    <source>
        <dbReference type="SMART" id="SM00906"/>
    </source>
</evidence>
<dbReference type="Pfam" id="PF04082">
    <property type="entry name" value="Fungal_trans"/>
    <property type="match status" value="1"/>
</dbReference>
<evidence type="ECO:0000256" key="6">
    <source>
        <dbReference type="ARBA" id="ARBA00023242"/>
    </source>
</evidence>
<evidence type="ECO:0000313" key="8">
    <source>
        <dbReference type="EMBL" id="CEP25274.1"/>
    </source>
</evidence>
<dbReference type="SMART" id="SM00906">
    <property type="entry name" value="Fungal_trans"/>
    <property type="match status" value="1"/>
</dbReference>
<keyword evidence="5" id="KW-0804">Transcription</keyword>
<dbReference type="PANTHER" id="PTHR47540">
    <property type="entry name" value="THIAMINE REPRESSIBLE GENES REGULATORY PROTEIN THI5"/>
    <property type="match status" value="1"/>
</dbReference>
<reference evidence="8" key="1">
    <citation type="journal article" date="2015" name="Mol. Biol. Evol.">
        <title>Evolutionary Advantage Conferred by an Eukaryote-to-Eukaryote Gene Transfer Event in Wine Yeasts.</title>
        <authorList>
            <person name="Marsit S."/>
            <person name="Mena A."/>
            <person name="Bigey F."/>
            <person name="Sauvage F.X."/>
            <person name="Couloux A."/>
            <person name="Guy J."/>
            <person name="Legras J.L."/>
            <person name="Barrio E."/>
            <person name="Dequin S."/>
            <person name="Galeote V."/>
        </authorList>
    </citation>
    <scope>NUCLEOTIDE SEQUENCE</scope>
    <source>
        <strain evidence="8">Type strain: CLIB 830</strain>
    </source>
</reference>
<organism evidence="8">
    <name type="scientific">Torulaspora microellipsoides</name>
    <dbReference type="NCBI Taxonomy" id="1136883"/>
    <lineage>
        <taxon>Eukaryota</taxon>
        <taxon>Fungi</taxon>
        <taxon>Dikarya</taxon>
        <taxon>Ascomycota</taxon>
        <taxon>Saccharomycotina</taxon>
        <taxon>Saccharomycetes</taxon>
        <taxon>Saccharomycetales</taxon>
        <taxon>Saccharomycetaceae</taxon>
        <taxon>Torulaspora</taxon>
    </lineage>
</organism>
<feature type="domain" description="Xylanolytic transcriptional activator regulatory" evidence="7">
    <location>
        <begin position="220"/>
        <end position="293"/>
    </location>
</feature>
<keyword evidence="2" id="KW-0862">Zinc</keyword>
<dbReference type="GO" id="GO:0043565">
    <property type="term" value="F:sequence-specific DNA binding"/>
    <property type="evidence" value="ECO:0007669"/>
    <property type="project" value="TreeGrafter"/>
</dbReference>
<keyword evidence="6" id="KW-0539">Nucleus</keyword>
<dbReference type="AlphaFoldDB" id="A0A0C7KFF2"/>
<protein>
    <submittedName>
        <fullName evidence="8">Putative transcription factor</fullName>
    </submittedName>
</protein>
<evidence type="ECO:0000256" key="3">
    <source>
        <dbReference type="ARBA" id="ARBA00023015"/>
    </source>
</evidence>
<keyword evidence="3" id="KW-0805">Transcription regulation</keyword>
<dbReference type="InterPro" id="IPR007219">
    <property type="entry name" value="XnlR_reg_dom"/>
</dbReference>
<sequence length="595" mass="67033">MENLIDSNHFFPTMKPSADSSNCTTDELMLGSLEIKPKVPGNSSCQRFVGALRWHLIRNASGHDSAGGVAECLKYNVNEGRESLTKRLYLDDQERGDNQKAILPERAYASELIHRVYQFFAKEYGLFSITEFHVRLEETYRDVQSQDPSWLAYLMVTFAVGEQYTNDAAGVGIKKVPGRSFFSTALTLFHEPIEEPTLDTVRTLLLFAIYSQGWNRVNSGFTYTGLALSTAIMLGMHREVSNVGRPKAEQDARKKVWWTAFFMDILWATRLGLPPHFNVDYMDLDVPDKNISNEDGFDPKILIANTKLALHIGSVMKKVYVTSGDNDFITNIVDSLKQLELFRDSLDPELRVLPDIIESNRSIAVLTLRYHQIIIVTGRPLYLSLLKSTIRVTDELQDAKVKCVLAAVTNICILNNLWNSGWFCIFGFLEAQCCFSSILMLVMETLNGDAFPELQIALSLNASMCKAGNITALDNYSRLKELDSILFEAEKERQNREESSMKSLQSNRTTITEDGENSLVENESLHAKKISTLQDNAPLSEELRQDELNANLPSLIELESSGAGFEHFSPETFRNLSMNFERWDASLDLSTGSSL</sequence>
<evidence type="ECO:0000256" key="4">
    <source>
        <dbReference type="ARBA" id="ARBA00023125"/>
    </source>
</evidence>
<dbReference type="InterPro" id="IPR051711">
    <property type="entry name" value="Stress_Response_Reg"/>
</dbReference>
<keyword evidence="4" id="KW-0238">DNA-binding</keyword>
<proteinExistence type="predicted"/>
<comment type="subcellular location">
    <subcellularLocation>
        <location evidence="1">Nucleus</location>
    </subcellularLocation>
</comment>
<evidence type="ECO:0000256" key="5">
    <source>
        <dbReference type="ARBA" id="ARBA00023163"/>
    </source>
</evidence>
<dbReference type="PANTHER" id="PTHR47540:SF6">
    <property type="entry name" value="ZN(II)2CYS6 TRANSCRIPTION FACTOR (EUROFUNG)"/>
    <property type="match status" value="1"/>
</dbReference>
<evidence type="ECO:0000256" key="1">
    <source>
        <dbReference type="ARBA" id="ARBA00004123"/>
    </source>
</evidence>
<dbReference type="EMBL" id="LN811465">
    <property type="protein sequence ID" value="CEP25274.1"/>
    <property type="molecule type" value="Genomic_DNA"/>
</dbReference>
<dbReference type="GO" id="GO:0045944">
    <property type="term" value="P:positive regulation of transcription by RNA polymerase II"/>
    <property type="evidence" value="ECO:0007669"/>
    <property type="project" value="TreeGrafter"/>
</dbReference>
<name>A0A0C7KFF2_9SACH</name>
<evidence type="ECO:0000256" key="2">
    <source>
        <dbReference type="ARBA" id="ARBA00022833"/>
    </source>
</evidence>